<sequence>MESGNVQCQILYFHSKGNHSPIDSIKGYPLSPIACACSVTHFIILDRDSNCYGFGINKDKQIDKKLPDTVSAFTKLEIIPNQTVREISAGDTFSAFILNNGWIVIHGQFYESEDDVAIFKNFYAPRGLSSQKGILSFAEKKENVIIMTENSKYKYRIKGYSIIKTAVSKDSVFALSANGVLFKMKIGKHSIFQPLKINFPVLTMFVSSNSLIFSDYNYKIYERSNDDKNIPIISPLYSQIVNAERSGNYLVRLDSKGYLSLTSPLGRPLAYKPFQVPSYKVSCFASNSEFLVVFRGDPVPPIKCAPQRFHCCSNYQLLISDGDIHYDLLAFDSENSYFRIDSKLKKKPDEEASEDDRESNNSSDEHSNEDSEDEENSRNNEFKELNTKIYDTQSFVTDFFTSPTATVCLAKDKKSIIYYTPSSSVIYPDADVKKSFMFNLLPGDIVETPSHVVAKFIGFDDGRVWLQPSKTRCVYSIDDPHKLKVCSRKGHTLVNAIVDGSSSVVDTTESFCRSFGHCCGDLLWYRGRGIVQFVGVLSNKLVLLDFSSFSLFTSEMLKYEVIRTMYNGDDSDNMISTTRTITTAEGEVVDLDICGVGKIFMPGDRVSSEEYGDSTYLGTDKNGNSYIQSDEMRLHDITAVKVKSIKKLKLIRRIGMSAKRTIKLPDGSSVTVSLSTNDRAGSNFMAGDFILSDGIRGKVIGIDTTTKKVYARSLENEDSIFEIAINANLLYRADILSGENSDFVEVGSPAFEVSNLMPDDVVRINNKNVYRFIGIGRSGLYFVDTKTDEIFATSFSPLVMTDGFEIVSRTIFPLRQ</sequence>
<name>A0ABR2ICB3_9EUKA</name>
<accession>A0ABR2ICB3</accession>
<proteinExistence type="predicted"/>
<dbReference type="Proteomes" id="UP001470230">
    <property type="component" value="Unassembled WGS sequence"/>
</dbReference>
<dbReference type="EMBL" id="JAPFFF010000018">
    <property type="protein sequence ID" value="KAK8860407.1"/>
    <property type="molecule type" value="Genomic_DNA"/>
</dbReference>
<protein>
    <recommendedName>
        <fullName evidence="4">Cleavage/polyadenylation specificity factor A subunit C-terminal domain-containing protein</fullName>
    </recommendedName>
</protein>
<comment type="caution">
    <text evidence="2">The sequence shown here is derived from an EMBL/GenBank/DDBJ whole genome shotgun (WGS) entry which is preliminary data.</text>
</comment>
<dbReference type="InterPro" id="IPR009091">
    <property type="entry name" value="RCC1/BLIP-II"/>
</dbReference>
<evidence type="ECO:0000256" key="1">
    <source>
        <dbReference type="SAM" id="MobiDB-lite"/>
    </source>
</evidence>
<dbReference type="SUPFAM" id="SSF50985">
    <property type="entry name" value="RCC1/BLIP-II"/>
    <property type="match status" value="1"/>
</dbReference>
<keyword evidence="3" id="KW-1185">Reference proteome</keyword>
<evidence type="ECO:0008006" key="4">
    <source>
        <dbReference type="Google" id="ProtNLM"/>
    </source>
</evidence>
<dbReference type="Gene3D" id="2.130.10.30">
    <property type="entry name" value="Regulator of chromosome condensation 1/beta-lactamase-inhibitor protein II"/>
    <property type="match status" value="1"/>
</dbReference>
<evidence type="ECO:0000313" key="2">
    <source>
        <dbReference type="EMBL" id="KAK8860407.1"/>
    </source>
</evidence>
<evidence type="ECO:0000313" key="3">
    <source>
        <dbReference type="Proteomes" id="UP001470230"/>
    </source>
</evidence>
<reference evidence="2 3" key="1">
    <citation type="submission" date="2024-04" db="EMBL/GenBank/DDBJ databases">
        <title>Tritrichomonas musculus Genome.</title>
        <authorList>
            <person name="Alves-Ferreira E."/>
            <person name="Grigg M."/>
            <person name="Lorenzi H."/>
            <person name="Galac M."/>
        </authorList>
    </citation>
    <scope>NUCLEOTIDE SEQUENCE [LARGE SCALE GENOMIC DNA]</scope>
    <source>
        <strain evidence="2 3">EAF2021</strain>
    </source>
</reference>
<gene>
    <name evidence="2" type="ORF">M9Y10_012072</name>
</gene>
<feature type="region of interest" description="Disordered" evidence="1">
    <location>
        <begin position="345"/>
        <end position="379"/>
    </location>
</feature>
<organism evidence="2 3">
    <name type="scientific">Tritrichomonas musculus</name>
    <dbReference type="NCBI Taxonomy" id="1915356"/>
    <lineage>
        <taxon>Eukaryota</taxon>
        <taxon>Metamonada</taxon>
        <taxon>Parabasalia</taxon>
        <taxon>Tritrichomonadida</taxon>
        <taxon>Tritrichomonadidae</taxon>
        <taxon>Tritrichomonas</taxon>
    </lineage>
</organism>